<dbReference type="VEuPathDB" id="FungiDB:I7I52_02975"/>
<accession>A0A8H7ZA50</accession>
<name>A0A8H7ZA50_AJECA</name>
<evidence type="ECO:0000313" key="2">
    <source>
        <dbReference type="Proteomes" id="UP000670092"/>
    </source>
</evidence>
<dbReference type="Proteomes" id="UP000670092">
    <property type="component" value="Unassembled WGS sequence"/>
</dbReference>
<evidence type="ECO:0000313" key="1">
    <source>
        <dbReference type="EMBL" id="KAG5304587.1"/>
    </source>
</evidence>
<gene>
    <name evidence="1" type="ORF">I7I52_02975</name>
</gene>
<comment type="caution">
    <text evidence="1">The sequence shown here is derived from an EMBL/GenBank/DDBJ whole genome shotgun (WGS) entry which is preliminary data.</text>
</comment>
<sequence>MHLVAYIYAHTYIYVCDCKSQKLVIQPKISDDRMRGIGHSKFRPQNPCADSNRSVPLHPNLPLPIPRKPFPLTRLAHAALLDFKPPRFVFQKYMFLR</sequence>
<dbReference type="AlphaFoldDB" id="A0A8H7ZA50"/>
<organism evidence="1 2">
    <name type="scientific">Ajellomyces capsulatus</name>
    <name type="common">Darling's disease fungus</name>
    <name type="synonym">Histoplasma capsulatum</name>
    <dbReference type="NCBI Taxonomy" id="5037"/>
    <lineage>
        <taxon>Eukaryota</taxon>
        <taxon>Fungi</taxon>
        <taxon>Dikarya</taxon>
        <taxon>Ascomycota</taxon>
        <taxon>Pezizomycotina</taxon>
        <taxon>Eurotiomycetes</taxon>
        <taxon>Eurotiomycetidae</taxon>
        <taxon>Onygenales</taxon>
        <taxon>Ajellomycetaceae</taxon>
        <taxon>Histoplasma</taxon>
    </lineage>
</organism>
<reference evidence="1 2" key="1">
    <citation type="submission" date="2021-01" db="EMBL/GenBank/DDBJ databases">
        <title>Chromosome-level genome assembly of a human fungal pathogen reveals clustering of transcriptionally co-regulated genes.</title>
        <authorList>
            <person name="Voorhies M."/>
            <person name="Cohen S."/>
            <person name="Shea T.P."/>
            <person name="Petrus S."/>
            <person name="Munoz J.F."/>
            <person name="Poplawski S."/>
            <person name="Goldman W.E."/>
            <person name="Michael T."/>
            <person name="Cuomo C.A."/>
            <person name="Sil A."/>
            <person name="Beyhan S."/>
        </authorList>
    </citation>
    <scope>NUCLEOTIDE SEQUENCE [LARGE SCALE GENOMIC DNA]</scope>
    <source>
        <strain evidence="1 2">G184AR</strain>
    </source>
</reference>
<dbReference type="EMBL" id="JAEVHI010000001">
    <property type="protein sequence ID" value="KAG5304587.1"/>
    <property type="molecule type" value="Genomic_DNA"/>
</dbReference>
<proteinExistence type="predicted"/>
<protein>
    <submittedName>
        <fullName evidence="1">Uncharacterized protein</fullName>
    </submittedName>
</protein>